<dbReference type="AlphaFoldDB" id="A0A0F9TDK5"/>
<protein>
    <recommendedName>
        <fullName evidence="2">DksA C4-type domain-containing protein</fullName>
    </recommendedName>
</protein>
<evidence type="ECO:0000313" key="1">
    <source>
        <dbReference type="EMBL" id="KKN47066.1"/>
    </source>
</evidence>
<comment type="caution">
    <text evidence="1">The sequence shown here is derived from an EMBL/GenBank/DDBJ whole genome shotgun (WGS) entry which is preliminary data.</text>
</comment>
<evidence type="ECO:0008006" key="2">
    <source>
        <dbReference type="Google" id="ProtNLM"/>
    </source>
</evidence>
<accession>A0A0F9TDK5</accession>
<organism evidence="1">
    <name type="scientific">marine sediment metagenome</name>
    <dbReference type="NCBI Taxonomy" id="412755"/>
    <lineage>
        <taxon>unclassified sequences</taxon>
        <taxon>metagenomes</taxon>
        <taxon>ecological metagenomes</taxon>
    </lineage>
</organism>
<gene>
    <name evidence="1" type="ORF">LCGC14_0666750</name>
</gene>
<reference evidence="1" key="1">
    <citation type="journal article" date="2015" name="Nature">
        <title>Complex archaea that bridge the gap between prokaryotes and eukaryotes.</title>
        <authorList>
            <person name="Spang A."/>
            <person name="Saw J.H."/>
            <person name="Jorgensen S.L."/>
            <person name="Zaremba-Niedzwiedzka K."/>
            <person name="Martijn J."/>
            <person name="Lind A.E."/>
            <person name="van Eijk R."/>
            <person name="Schleper C."/>
            <person name="Guy L."/>
            <person name="Ettema T.J."/>
        </authorList>
    </citation>
    <scope>NUCLEOTIDE SEQUENCE</scope>
</reference>
<proteinExistence type="predicted"/>
<name>A0A0F9TDK5_9ZZZZ</name>
<dbReference type="EMBL" id="LAZR01001297">
    <property type="protein sequence ID" value="KKN47066.1"/>
    <property type="molecule type" value="Genomic_DNA"/>
</dbReference>
<sequence length="46" mass="5227">MRTIQELERVVHAEQRAIAKAEPTRRSTCCCGCGKTFEELRQEASC</sequence>